<protein>
    <recommendedName>
        <fullName evidence="2">NADH:ubiquinone reductase (non-electrogenic)</fullName>
        <ecNumber evidence="2">1.6.5.9</ecNumber>
    </recommendedName>
</protein>
<keyword evidence="7" id="KW-0520">NAD</keyword>
<dbReference type="PANTHER" id="PTHR43706">
    <property type="entry name" value="NADH DEHYDROGENASE"/>
    <property type="match status" value="1"/>
</dbReference>
<name>A0A7W8EB20_9BACT</name>
<evidence type="ECO:0000256" key="3">
    <source>
        <dbReference type="ARBA" id="ARBA00022630"/>
    </source>
</evidence>
<dbReference type="AlphaFoldDB" id="A0A7W8EB20"/>
<evidence type="ECO:0000256" key="8">
    <source>
        <dbReference type="ARBA" id="ARBA00047599"/>
    </source>
</evidence>
<comment type="catalytic activity">
    <reaction evidence="8">
        <text>a quinone + NADH + H(+) = a quinol + NAD(+)</text>
        <dbReference type="Rhea" id="RHEA:46160"/>
        <dbReference type="ChEBI" id="CHEBI:15378"/>
        <dbReference type="ChEBI" id="CHEBI:24646"/>
        <dbReference type="ChEBI" id="CHEBI:57540"/>
        <dbReference type="ChEBI" id="CHEBI:57945"/>
        <dbReference type="ChEBI" id="CHEBI:132124"/>
        <dbReference type="EC" id="1.6.5.9"/>
    </reaction>
</comment>
<dbReference type="Proteomes" id="UP000584867">
    <property type="component" value="Unassembled WGS sequence"/>
</dbReference>
<evidence type="ECO:0000313" key="12">
    <source>
        <dbReference type="Proteomes" id="UP000584867"/>
    </source>
</evidence>
<evidence type="ECO:0000256" key="5">
    <source>
        <dbReference type="ARBA" id="ARBA00022946"/>
    </source>
</evidence>
<dbReference type="InterPro" id="IPR036188">
    <property type="entry name" value="FAD/NAD-bd_sf"/>
</dbReference>
<dbReference type="Gene3D" id="3.50.50.100">
    <property type="match status" value="1"/>
</dbReference>
<dbReference type="InterPro" id="IPR045024">
    <property type="entry name" value="NDH-2"/>
</dbReference>
<dbReference type="RefSeq" id="WP_184259606.1">
    <property type="nucleotide sequence ID" value="NZ_JACHIO010000025.1"/>
</dbReference>
<evidence type="ECO:0000256" key="4">
    <source>
        <dbReference type="ARBA" id="ARBA00022827"/>
    </source>
</evidence>
<dbReference type="InterPro" id="IPR023753">
    <property type="entry name" value="FAD/NAD-binding_dom"/>
</dbReference>
<dbReference type="InterPro" id="IPR054585">
    <property type="entry name" value="NDH2-like_C"/>
</dbReference>
<dbReference type="PANTHER" id="PTHR43706:SF47">
    <property type="entry name" value="EXTERNAL NADH-UBIQUINONE OXIDOREDUCTASE 1, MITOCHONDRIAL-RELATED"/>
    <property type="match status" value="1"/>
</dbReference>
<gene>
    <name evidence="11" type="ORF">HDF15_004619</name>
</gene>
<keyword evidence="3" id="KW-0285">Flavoprotein</keyword>
<keyword evidence="5" id="KW-0809">Transit peptide</keyword>
<evidence type="ECO:0000259" key="9">
    <source>
        <dbReference type="Pfam" id="PF07992"/>
    </source>
</evidence>
<feature type="domain" description="External alternative NADH-ubiquinone oxidoreductase-like C-terminal" evidence="10">
    <location>
        <begin position="353"/>
        <end position="411"/>
    </location>
</feature>
<dbReference type="SUPFAM" id="SSF51905">
    <property type="entry name" value="FAD/NAD(P)-binding domain"/>
    <property type="match status" value="1"/>
</dbReference>
<dbReference type="Pfam" id="PF22366">
    <property type="entry name" value="NDH2_C"/>
    <property type="match status" value="1"/>
</dbReference>
<evidence type="ECO:0000256" key="1">
    <source>
        <dbReference type="ARBA" id="ARBA00005272"/>
    </source>
</evidence>
<feature type="domain" description="FAD/NAD(P)-binding" evidence="9">
    <location>
        <begin position="6"/>
        <end position="328"/>
    </location>
</feature>
<dbReference type="EC" id="1.6.5.9" evidence="2"/>
<organism evidence="11 12">
    <name type="scientific">Granulicella mallensis</name>
    <dbReference type="NCBI Taxonomy" id="940614"/>
    <lineage>
        <taxon>Bacteria</taxon>
        <taxon>Pseudomonadati</taxon>
        <taxon>Acidobacteriota</taxon>
        <taxon>Terriglobia</taxon>
        <taxon>Terriglobales</taxon>
        <taxon>Acidobacteriaceae</taxon>
        <taxon>Granulicella</taxon>
    </lineage>
</organism>
<dbReference type="EMBL" id="JACHIO010000025">
    <property type="protein sequence ID" value="MBB5066243.1"/>
    <property type="molecule type" value="Genomic_DNA"/>
</dbReference>
<dbReference type="PRINTS" id="PR00368">
    <property type="entry name" value="FADPNR"/>
</dbReference>
<dbReference type="GO" id="GO:0050136">
    <property type="term" value="F:NADH dehydrogenase (quinone) (non-electrogenic) activity"/>
    <property type="evidence" value="ECO:0007669"/>
    <property type="project" value="UniProtKB-EC"/>
</dbReference>
<keyword evidence="4" id="KW-0274">FAD</keyword>
<accession>A0A7W8EB20</accession>
<reference evidence="11 12" key="1">
    <citation type="submission" date="2020-08" db="EMBL/GenBank/DDBJ databases">
        <title>Genomic Encyclopedia of Type Strains, Phase IV (KMG-V): Genome sequencing to study the core and pangenomes of soil and plant-associated prokaryotes.</title>
        <authorList>
            <person name="Whitman W."/>
        </authorList>
    </citation>
    <scope>NUCLEOTIDE SEQUENCE [LARGE SCALE GENOMIC DNA]</scope>
    <source>
        <strain evidence="11 12">X5P3</strain>
    </source>
</reference>
<proteinExistence type="inferred from homology"/>
<evidence type="ECO:0000259" key="10">
    <source>
        <dbReference type="Pfam" id="PF22366"/>
    </source>
</evidence>
<comment type="caution">
    <text evidence="11">The sequence shown here is derived from an EMBL/GenBank/DDBJ whole genome shotgun (WGS) entry which is preliminary data.</text>
</comment>
<evidence type="ECO:0000256" key="6">
    <source>
        <dbReference type="ARBA" id="ARBA00023002"/>
    </source>
</evidence>
<keyword evidence="6 11" id="KW-0560">Oxidoreductase</keyword>
<sequence>MSRKTRILILGGGFAGVEVARVLERLLEPRDAEIRLVSRDNFLLFTPMLHEVAASDLDITTIVNPIRKMVRRTEFIAADVNSIDLIEQTVTITHGIDRHTHLLGYDHVVLALGSVPHFRGITGLEQNAMTMKTLEDAITLRNRMIAHLEEADPDCSEITRDAMLTMVVAGGGFAGVETVSGIYDFMESAVQSYPNLSPSMLRVVLIHAGSHLLPELGAELGTFTKDKLVSRGIEVLLNKKLTAVTAEDVTLDDGRLIPTKFVVWTGGNAAPPELVHLTVASDGARVITTRTMLIEGHPNVWALGDCARIPDGNGGYYPPTAQHALRQARVLAENLAASLDGRPTKEFTFNTIGQMASIGRRSGVAQILGYKCSGFVAWFMWRTVYLTKLPRWEKRIHVALDWFFDLIFSKDTVQFMSFRAPGQGIPAKCSLDTSASNVSASNSQAE</sequence>
<comment type="similarity">
    <text evidence="1">Belongs to the NADH dehydrogenase family.</text>
</comment>
<evidence type="ECO:0000256" key="2">
    <source>
        <dbReference type="ARBA" id="ARBA00012637"/>
    </source>
</evidence>
<evidence type="ECO:0000256" key="7">
    <source>
        <dbReference type="ARBA" id="ARBA00023027"/>
    </source>
</evidence>
<dbReference type="Pfam" id="PF07992">
    <property type="entry name" value="Pyr_redox_2"/>
    <property type="match status" value="1"/>
</dbReference>
<evidence type="ECO:0000313" key="11">
    <source>
        <dbReference type="EMBL" id="MBB5066243.1"/>
    </source>
</evidence>